<comment type="caution">
    <text evidence="2">The sequence shown here is derived from an EMBL/GenBank/DDBJ whole genome shotgun (WGS) entry which is preliminary data.</text>
</comment>
<dbReference type="EMBL" id="JWIR02000027">
    <property type="protein sequence ID" value="KKB40766.1"/>
    <property type="molecule type" value="Genomic_DNA"/>
</dbReference>
<dbReference type="GO" id="GO:0005737">
    <property type="term" value="C:cytoplasm"/>
    <property type="evidence" value="ECO:0007669"/>
    <property type="project" value="TreeGrafter"/>
</dbReference>
<organism evidence="2 3">
    <name type="scientific">Bacillus thermotolerans</name>
    <name type="common">Quasibacillus thermotolerans</name>
    <dbReference type="NCBI Taxonomy" id="1221996"/>
    <lineage>
        <taxon>Bacteria</taxon>
        <taxon>Bacillati</taxon>
        <taxon>Bacillota</taxon>
        <taxon>Bacilli</taxon>
        <taxon>Bacillales</taxon>
        <taxon>Bacillaceae</taxon>
        <taxon>Bacillus</taxon>
    </lineage>
</organism>
<dbReference type="PANTHER" id="PTHR42850:SF7">
    <property type="entry name" value="BIS(5'-NUCLEOSYL)-TETRAPHOSPHATASE PRPE [ASYMMETRICAL]"/>
    <property type="match status" value="1"/>
</dbReference>
<feature type="domain" description="Calcineurin-like phosphoesterase" evidence="1">
    <location>
        <begin position="1"/>
        <end position="195"/>
    </location>
</feature>
<dbReference type="InterPro" id="IPR041780">
    <property type="entry name" value="MPP_PrpE-like"/>
</dbReference>
<evidence type="ECO:0000259" key="1">
    <source>
        <dbReference type="Pfam" id="PF00149"/>
    </source>
</evidence>
<dbReference type="PANTHER" id="PTHR42850">
    <property type="entry name" value="METALLOPHOSPHOESTERASE"/>
    <property type="match status" value="1"/>
</dbReference>
<name>A0A0F5I5F8_BACTR</name>
<dbReference type="GO" id="GO:0016791">
    <property type="term" value="F:phosphatase activity"/>
    <property type="evidence" value="ECO:0007669"/>
    <property type="project" value="TreeGrafter"/>
</dbReference>
<dbReference type="RefSeq" id="WP_040048095.1">
    <property type="nucleotide sequence ID" value="NZ_JWIR02000027.1"/>
</dbReference>
<reference evidence="2" key="1">
    <citation type="submission" date="2015-02" db="EMBL/GenBank/DDBJ databases">
        <title>Genome Assembly of Bacillaceae bacterium MTCC 8252.</title>
        <authorList>
            <person name="Verma A."/>
            <person name="Khatri I."/>
            <person name="Mual P."/>
            <person name="Subramanian S."/>
            <person name="Krishnamurthi S."/>
        </authorList>
    </citation>
    <scope>NUCLEOTIDE SEQUENCE [LARGE SCALE GENOMIC DNA]</scope>
    <source>
        <strain evidence="2">MTCC 8252</strain>
    </source>
</reference>
<dbReference type="InterPro" id="IPR004843">
    <property type="entry name" value="Calcineurin-like_PHP"/>
</dbReference>
<dbReference type="OrthoDB" id="9807890at2"/>
<accession>A0A0F5I5F8</accession>
<dbReference type="NCBIfam" id="NF010148">
    <property type="entry name" value="PRK13625.1"/>
    <property type="match status" value="1"/>
</dbReference>
<dbReference type="Pfam" id="PF00149">
    <property type="entry name" value="Metallophos"/>
    <property type="match status" value="1"/>
</dbReference>
<sequence>MNIDIIGDIHGCFAEFEELTKQLGYAWNEGLPIHPEGRILGFVGDLTDRGPNSVKVIETVHDLWERQLAYYVPGNHCNKLYRMFLGNNVKINNGLETTVAELNELNNRDYKRVKKKFMTLYEQSPLYQVLDDGQLIIAHAGIKESYIGKYTSKVKTFVLYGDITGGTDPDGYPTRRDWAKTYSGKPWIVYGHTPVREARFVNHTANIDTGAVFGGQLSAFRYPEKDVLSVSSSMPHVPEKFRPIPD</sequence>
<evidence type="ECO:0000313" key="3">
    <source>
        <dbReference type="Proteomes" id="UP000031563"/>
    </source>
</evidence>
<dbReference type="InterPro" id="IPR050126">
    <property type="entry name" value="Ap4A_hydrolase"/>
</dbReference>
<proteinExistence type="predicted"/>
<dbReference type="AlphaFoldDB" id="A0A0F5I5F8"/>
<dbReference type="InterPro" id="IPR029052">
    <property type="entry name" value="Metallo-depent_PP-like"/>
</dbReference>
<dbReference type="SUPFAM" id="SSF56300">
    <property type="entry name" value="Metallo-dependent phosphatases"/>
    <property type="match status" value="1"/>
</dbReference>
<dbReference type="Gene3D" id="3.60.21.10">
    <property type="match status" value="1"/>
</dbReference>
<dbReference type="Proteomes" id="UP000031563">
    <property type="component" value="Unassembled WGS sequence"/>
</dbReference>
<dbReference type="STRING" id="1221996.QY95_01340"/>
<keyword evidence="3" id="KW-1185">Reference proteome</keyword>
<protein>
    <submittedName>
        <fullName evidence="2">Diadenosine tetraphosphatase</fullName>
    </submittedName>
</protein>
<evidence type="ECO:0000313" key="2">
    <source>
        <dbReference type="EMBL" id="KKB40766.1"/>
    </source>
</evidence>
<gene>
    <name evidence="2" type="ORF">QY95_01340</name>
</gene>
<dbReference type="CDD" id="cd07423">
    <property type="entry name" value="MPP_Prp_like"/>
    <property type="match status" value="1"/>
</dbReference>